<reference evidence="19" key="1">
    <citation type="submission" date="2020-01" db="EMBL/GenBank/DDBJ databases">
        <authorList>
            <person name="Feng Z.H.Z."/>
        </authorList>
    </citation>
    <scope>NUCLEOTIDE SEQUENCE</scope>
    <source>
        <strain evidence="19">CBS107.38</strain>
    </source>
</reference>
<evidence type="ECO:0000256" key="5">
    <source>
        <dbReference type="ARBA" id="ARBA00022525"/>
    </source>
</evidence>
<feature type="signal peptide" evidence="17">
    <location>
        <begin position="1"/>
        <end position="19"/>
    </location>
</feature>
<dbReference type="PANTHER" id="PTHR33048">
    <property type="entry name" value="PTH11-LIKE INTEGRAL MEMBRANE PROTEIN (AFU_ORTHOLOGUE AFUA_5G11245)"/>
    <property type="match status" value="1"/>
</dbReference>
<comment type="caution">
    <text evidence="19">The sequence shown here is derived from an EMBL/GenBank/DDBJ whole genome shotgun (WGS) entry which is preliminary data.</text>
</comment>
<dbReference type="GeneID" id="62200129"/>
<feature type="domain" description="CFEM" evidence="18">
    <location>
        <begin position="5"/>
        <end position="117"/>
    </location>
</feature>
<dbReference type="InterPro" id="IPR052337">
    <property type="entry name" value="SAT4-like"/>
</dbReference>
<evidence type="ECO:0000256" key="6">
    <source>
        <dbReference type="ARBA" id="ARBA00022622"/>
    </source>
</evidence>
<evidence type="ECO:0000256" key="13">
    <source>
        <dbReference type="ARBA" id="ARBA00038359"/>
    </source>
</evidence>
<keyword evidence="10 16" id="KW-0472">Membrane</keyword>
<accession>A0A8H7EIP2</accession>
<evidence type="ECO:0000256" key="4">
    <source>
        <dbReference type="ARBA" id="ARBA00010031"/>
    </source>
</evidence>
<evidence type="ECO:0000313" key="19">
    <source>
        <dbReference type="EMBL" id="KAF7680253.1"/>
    </source>
</evidence>
<dbReference type="Pfam" id="PF20684">
    <property type="entry name" value="Fung_rhodopsin"/>
    <property type="match status" value="1"/>
</dbReference>
<feature type="transmembrane region" description="Helical" evidence="16">
    <location>
        <begin position="101"/>
        <end position="124"/>
    </location>
</feature>
<evidence type="ECO:0000256" key="3">
    <source>
        <dbReference type="ARBA" id="ARBA00004613"/>
    </source>
</evidence>
<dbReference type="InterPro" id="IPR008427">
    <property type="entry name" value="Extracellular_membr_CFEM_dom"/>
</dbReference>
<evidence type="ECO:0000256" key="8">
    <source>
        <dbReference type="ARBA" id="ARBA00022729"/>
    </source>
</evidence>
<keyword evidence="12" id="KW-0449">Lipoprotein</keyword>
<dbReference type="Proteomes" id="UP000596902">
    <property type="component" value="Unassembled WGS sequence"/>
</dbReference>
<feature type="compositionally biased region" description="Basic and acidic residues" evidence="15">
    <location>
        <begin position="424"/>
        <end position="441"/>
    </location>
</feature>
<feature type="region of interest" description="Disordered" evidence="15">
    <location>
        <begin position="462"/>
        <end position="484"/>
    </location>
</feature>
<keyword evidence="6" id="KW-0336">GPI-anchor</keyword>
<keyword evidence="6" id="KW-0325">Glycoprotein</keyword>
<keyword evidence="7 16" id="KW-0812">Transmembrane</keyword>
<keyword evidence="20" id="KW-1185">Reference proteome</keyword>
<keyword evidence="5" id="KW-0964">Secreted</keyword>
<comment type="similarity">
    <text evidence="4">Belongs to the RBT5 family.</text>
</comment>
<evidence type="ECO:0000256" key="12">
    <source>
        <dbReference type="ARBA" id="ARBA00023288"/>
    </source>
</evidence>
<dbReference type="GO" id="GO:0098552">
    <property type="term" value="C:side of membrane"/>
    <property type="evidence" value="ECO:0007669"/>
    <property type="project" value="UniProtKB-KW"/>
</dbReference>
<feature type="transmembrane region" description="Helical" evidence="16">
    <location>
        <begin position="176"/>
        <end position="200"/>
    </location>
</feature>
<organism evidence="19 20">
    <name type="scientific">Alternaria burnsii</name>
    <dbReference type="NCBI Taxonomy" id="1187904"/>
    <lineage>
        <taxon>Eukaryota</taxon>
        <taxon>Fungi</taxon>
        <taxon>Dikarya</taxon>
        <taxon>Ascomycota</taxon>
        <taxon>Pezizomycotina</taxon>
        <taxon>Dothideomycetes</taxon>
        <taxon>Pleosporomycetidae</taxon>
        <taxon>Pleosporales</taxon>
        <taxon>Pleosporineae</taxon>
        <taxon>Pleosporaceae</taxon>
        <taxon>Alternaria</taxon>
        <taxon>Alternaria sect. Alternaria</taxon>
    </lineage>
</organism>
<gene>
    <name evidence="19" type="ORF">GT037_001904</name>
</gene>
<feature type="transmembrane region" description="Helical" evidence="16">
    <location>
        <begin position="259"/>
        <end position="278"/>
    </location>
</feature>
<evidence type="ECO:0000256" key="14">
    <source>
        <dbReference type="PROSITE-ProRule" id="PRU01356"/>
    </source>
</evidence>
<proteinExistence type="inferred from homology"/>
<protein>
    <recommendedName>
        <fullName evidence="18">CFEM domain-containing protein</fullName>
    </recommendedName>
</protein>
<dbReference type="SMART" id="SM00747">
    <property type="entry name" value="CFEM"/>
    <property type="match status" value="1"/>
</dbReference>
<keyword evidence="8 17" id="KW-0732">Signal</keyword>
<dbReference type="PROSITE" id="PS52012">
    <property type="entry name" value="CFEM"/>
    <property type="match status" value="1"/>
</dbReference>
<feature type="transmembrane region" description="Helical" evidence="16">
    <location>
        <begin position="136"/>
        <end position="156"/>
    </location>
</feature>
<name>A0A8H7EIP2_9PLEO</name>
<evidence type="ECO:0000313" key="20">
    <source>
        <dbReference type="Proteomes" id="UP000596902"/>
    </source>
</evidence>
<evidence type="ECO:0000256" key="7">
    <source>
        <dbReference type="ARBA" id="ARBA00022692"/>
    </source>
</evidence>
<feature type="compositionally biased region" description="Low complexity" evidence="15">
    <location>
        <begin position="370"/>
        <end position="396"/>
    </location>
</feature>
<evidence type="ECO:0000256" key="2">
    <source>
        <dbReference type="ARBA" id="ARBA00004589"/>
    </source>
</evidence>
<comment type="subcellular location">
    <subcellularLocation>
        <location evidence="2">Membrane</location>
        <topology evidence="2">Lipid-anchor</topology>
        <topology evidence="2">GPI-anchor</topology>
    </subcellularLocation>
    <subcellularLocation>
        <location evidence="1">Membrane</location>
        <topology evidence="1">Multi-pass membrane protein</topology>
    </subcellularLocation>
    <subcellularLocation>
        <location evidence="3">Secreted</location>
    </subcellularLocation>
</comment>
<evidence type="ECO:0000256" key="17">
    <source>
        <dbReference type="SAM" id="SignalP"/>
    </source>
</evidence>
<dbReference type="PANTHER" id="PTHR33048:SF160">
    <property type="entry name" value="SAT4 FAMILY MEMBRANE PROTEIN"/>
    <property type="match status" value="1"/>
</dbReference>
<comment type="similarity">
    <text evidence="13">Belongs to the SAT4 family.</text>
</comment>
<dbReference type="RefSeq" id="XP_038790243.1">
    <property type="nucleotide sequence ID" value="XM_038926951.1"/>
</dbReference>
<comment type="caution">
    <text evidence="14">Lacks conserved residue(s) required for the propagation of feature annotation.</text>
</comment>
<feature type="transmembrane region" description="Helical" evidence="16">
    <location>
        <begin position="294"/>
        <end position="314"/>
    </location>
</feature>
<dbReference type="GO" id="GO:0005576">
    <property type="term" value="C:extracellular region"/>
    <property type="evidence" value="ECO:0007669"/>
    <property type="project" value="UniProtKB-SubCell"/>
</dbReference>
<evidence type="ECO:0000256" key="1">
    <source>
        <dbReference type="ARBA" id="ARBA00004141"/>
    </source>
</evidence>
<dbReference type="InterPro" id="IPR049326">
    <property type="entry name" value="Rhodopsin_dom_fungi"/>
</dbReference>
<evidence type="ECO:0000256" key="11">
    <source>
        <dbReference type="ARBA" id="ARBA00023157"/>
    </source>
</evidence>
<sequence length="484" mass="53257">MRLNILLTFLAAFVAAVQAQNALEALASHMPKCALKCFTEELPKSTCATNLTSECLCTNDALNAAVAVCSAKTCTVYELMQTKNVSNQGCGVPVRYKGNTFLAAGYAGCILAILAFVLRMFASIGKNGRQVSWDDLTMGVVLCLAIPPAVFGHFLVANGLGRDIWTLKDYQITNVLYYYFLGEIFYVTGLGISKISILFFYLRVFPAKSFRILTYSVMAVCALYTVAFFFATLYQCRPISLAWTQWDGLHEGTCNDIHLQGWIAAAINIFLDAVVMALPMKHLVGLNMSLKKKLMVMAMFGVGIFVIIISVIRLESLIHFSNTQNITWDYVDAGLWSLIEIDVSIICGCMPAHRMLIAKFWPKITSTFASSRNTSTKGTSNSKGSKFSTNNSTTGGQEKSVRLSIKPKAGDEGQFIPLDDMDDNSDRAHLTKAQQHPERDSGGWIIQTHEVEVSHRNASVVTQNATDGKAQEWGKPPTTGREHV</sequence>
<dbReference type="EMBL" id="JAAABM010000002">
    <property type="protein sequence ID" value="KAF7680253.1"/>
    <property type="molecule type" value="Genomic_DNA"/>
</dbReference>
<feature type="region of interest" description="Disordered" evidence="15">
    <location>
        <begin position="370"/>
        <end position="442"/>
    </location>
</feature>
<dbReference type="AlphaFoldDB" id="A0A8H7EIP2"/>
<evidence type="ECO:0000259" key="18">
    <source>
        <dbReference type="PROSITE" id="PS52012"/>
    </source>
</evidence>
<dbReference type="Pfam" id="PF05730">
    <property type="entry name" value="CFEM"/>
    <property type="match status" value="1"/>
</dbReference>
<feature type="transmembrane region" description="Helical" evidence="16">
    <location>
        <begin position="212"/>
        <end position="234"/>
    </location>
</feature>
<evidence type="ECO:0000256" key="16">
    <source>
        <dbReference type="SAM" id="Phobius"/>
    </source>
</evidence>
<feature type="chain" id="PRO_5034712815" description="CFEM domain-containing protein" evidence="17">
    <location>
        <begin position="20"/>
        <end position="484"/>
    </location>
</feature>
<evidence type="ECO:0000256" key="15">
    <source>
        <dbReference type="SAM" id="MobiDB-lite"/>
    </source>
</evidence>
<reference evidence="19" key="2">
    <citation type="submission" date="2020-08" db="EMBL/GenBank/DDBJ databases">
        <title>Draft Genome Sequence of Cumin Blight Pathogen Alternaria burnsii.</title>
        <authorList>
            <person name="Feng Z."/>
        </authorList>
    </citation>
    <scope>NUCLEOTIDE SEQUENCE</scope>
    <source>
        <strain evidence="19">CBS107.38</strain>
    </source>
</reference>
<keyword evidence="11 14" id="KW-1015">Disulfide bond</keyword>
<feature type="disulfide bond" evidence="14">
    <location>
        <begin position="57"/>
        <end position="90"/>
    </location>
</feature>
<keyword evidence="9 16" id="KW-1133">Transmembrane helix</keyword>
<evidence type="ECO:0000256" key="10">
    <source>
        <dbReference type="ARBA" id="ARBA00023136"/>
    </source>
</evidence>
<evidence type="ECO:0000256" key="9">
    <source>
        <dbReference type="ARBA" id="ARBA00022989"/>
    </source>
</evidence>